<dbReference type="InterPro" id="IPR016160">
    <property type="entry name" value="Ald_DH_CS_CYS"/>
</dbReference>
<dbReference type="PROSITE" id="PS00070">
    <property type="entry name" value="ALDEHYDE_DEHYDR_CYS"/>
    <property type="match status" value="1"/>
</dbReference>
<dbReference type="PANTHER" id="PTHR11699">
    <property type="entry name" value="ALDEHYDE DEHYDROGENASE-RELATED"/>
    <property type="match status" value="1"/>
</dbReference>
<dbReference type="PROSITE" id="PS00687">
    <property type="entry name" value="ALDEHYDE_DEHYDR_GLU"/>
    <property type="match status" value="1"/>
</dbReference>
<evidence type="ECO:0000256" key="1">
    <source>
        <dbReference type="ARBA" id="ARBA00023002"/>
    </source>
</evidence>
<keyword evidence="6" id="KW-1185">Reference proteome</keyword>
<dbReference type="Gene3D" id="3.40.605.10">
    <property type="entry name" value="Aldehyde Dehydrogenase, Chain A, domain 1"/>
    <property type="match status" value="1"/>
</dbReference>
<dbReference type="EMBL" id="CP080598">
    <property type="protein sequence ID" value="QYX31064.1"/>
    <property type="molecule type" value="Genomic_DNA"/>
</dbReference>
<organism evidence="5 6">
    <name type="scientific">Sphaerospermopsis torques-reginae ITEP-024</name>
    <dbReference type="NCBI Taxonomy" id="984208"/>
    <lineage>
        <taxon>Bacteria</taxon>
        <taxon>Bacillati</taxon>
        <taxon>Cyanobacteriota</taxon>
        <taxon>Cyanophyceae</taxon>
        <taxon>Nostocales</taxon>
        <taxon>Aphanizomenonaceae</taxon>
        <taxon>Sphaerospermopsis</taxon>
        <taxon>Sphaerospermopsis torques-reginae</taxon>
    </lineage>
</organism>
<evidence type="ECO:0000256" key="2">
    <source>
        <dbReference type="PROSITE-ProRule" id="PRU10007"/>
    </source>
</evidence>
<dbReference type="InterPro" id="IPR015590">
    <property type="entry name" value="Aldehyde_DH_dom"/>
</dbReference>
<evidence type="ECO:0000259" key="4">
    <source>
        <dbReference type="Pfam" id="PF00171"/>
    </source>
</evidence>
<dbReference type="SUPFAM" id="SSF53720">
    <property type="entry name" value="ALDH-like"/>
    <property type="match status" value="1"/>
</dbReference>
<dbReference type="InterPro" id="IPR029510">
    <property type="entry name" value="Ald_DH_CS_GLU"/>
</dbReference>
<evidence type="ECO:0000256" key="3">
    <source>
        <dbReference type="RuleBase" id="RU003345"/>
    </source>
</evidence>
<dbReference type="RefSeq" id="WP_220609162.1">
    <property type="nucleotide sequence ID" value="NZ_CP080598.1"/>
</dbReference>
<dbReference type="CDD" id="cd07091">
    <property type="entry name" value="ALDH_F1-2_Ald2-like"/>
    <property type="match status" value="1"/>
</dbReference>
<dbReference type="Pfam" id="PF00171">
    <property type="entry name" value="Aldedh"/>
    <property type="match status" value="1"/>
</dbReference>
<reference evidence="5 6" key="1">
    <citation type="journal article" date="2022" name="J. Am. Chem. Soc.">
        <title>Biosynthesis of Guanitoxin Enables Global Environmental Detection in Freshwater Cyanobacteria.</title>
        <authorList>
            <person name="Lima S.T."/>
            <person name="Fallon T.R."/>
            <person name="Cordoza J.L."/>
            <person name="Chekan J.R."/>
            <person name="Delbaje E."/>
            <person name="Hopiavuori A.R."/>
            <person name="Alvarenga D.O."/>
            <person name="Wood S.M."/>
            <person name="Luhavaya H."/>
            <person name="Baumgartner J.T."/>
            <person name="Dorr F.A."/>
            <person name="Etchegaray A."/>
            <person name="Pinto E."/>
            <person name="McKinnie S.M.K."/>
            <person name="Fiore M.F."/>
            <person name="Moore B.S."/>
        </authorList>
    </citation>
    <scope>NUCLEOTIDE SEQUENCE [LARGE SCALE GENOMIC DNA]</scope>
    <source>
        <strain evidence="5 6">ITEP-024</strain>
    </source>
</reference>
<gene>
    <name evidence="5" type="ORF">K2F26_19765</name>
</gene>
<accession>A0ABX8WXF5</accession>
<sequence length="488" mass="53455">MVTATRPQPQVKIGPTQLLINNEWVESVSKKRFATINPATGEVICEVAEADAADVDKAVQAARKAFNGEWRKISATERGNLLYRLADLIEENIDELARLETLDNGKPVHDSVGDIELVIACYRYYAGWADKVQGKTIPINGPYFCYTRHEPVGVVGQIIPWNFPLLMQAWKLAPALATGNTVVMKTAEQTPLSALRVGELIVEAGFPAGVVNILSGYGPTAGAAIAYHHDIDKVAFTGSTEVGHLIMEAAAKSNLKRVTLELGGKSPNIVFADANIDAAIQAAHEAIFFNQGQCCSAGSRLFVEAKIYDQFVNRSVEIARERTVGDPFDPNTQQGPQVDQEQFNRVMSYIESGKREGAQMLYGGNRVGDRGYFITPTVFADVRDEMKIAQEEIFGPVMSIIKFQHVEEVIQRANNTMYGLAAAVWTQDITKAHAIANNVRAGTVWVNCYDVFDAAAPFGGFKQSGMGRELGEYGLQQYTEIKTVTVKL</sequence>
<keyword evidence="1 3" id="KW-0560">Oxidoreductase</keyword>
<dbReference type="InterPro" id="IPR016162">
    <property type="entry name" value="Ald_DH_N"/>
</dbReference>
<dbReference type="InterPro" id="IPR016161">
    <property type="entry name" value="Ald_DH/histidinol_DH"/>
</dbReference>
<name>A0ABX8WXF5_9CYAN</name>
<evidence type="ECO:0000313" key="5">
    <source>
        <dbReference type="EMBL" id="QYX31064.1"/>
    </source>
</evidence>
<evidence type="ECO:0000313" key="6">
    <source>
        <dbReference type="Proteomes" id="UP000826540"/>
    </source>
</evidence>
<dbReference type="Proteomes" id="UP000826540">
    <property type="component" value="Chromosome"/>
</dbReference>
<dbReference type="Gene3D" id="3.40.309.10">
    <property type="entry name" value="Aldehyde Dehydrogenase, Chain A, domain 2"/>
    <property type="match status" value="1"/>
</dbReference>
<feature type="active site" evidence="2">
    <location>
        <position position="261"/>
    </location>
</feature>
<dbReference type="InterPro" id="IPR016163">
    <property type="entry name" value="Ald_DH_C"/>
</dbReference>
<protein>
    <submittedName>
        <fullName evidence="5">Aldehyde dehydrogenase family protein</fullName>
    </submittedName>
</protein>
<proteinExistence type="inferred from homology"/>
<feature type="domain" description="Aldehyde dehydrogenase" evidence="4">
    <location>
        <begin position="24"/>
        <end position="484"/>
    </location>
</feature>
<comment type="similarity">
    <text evidence="3">Belongs to the aldehyde dehydrogenase family.</text>
</comment>